<protein>
    <submittedName>
        <fullName evidence="1">Uncharacterized protein</fullName>
    </submittedName>
</protein>
<evidence type="ECO:0000313" key="1">
    <source>
        <dbReference type="EMBL" id="KAK8898740.1"/>
    </source>
</evidence>
<name>A0ABR2L5V4_9EUKA</name>
<proteinExistence type="predicted"/>
<gene>
    <name evidence="1" type="ORF">M9Y10_001032</name>
</gene>
<dbReference type="SUPFAM" id="SSF48371">
    <property type="entry name" value="ARM repeat"/>
    <property type="match status" value="1"/>
</dbReference>
<dbReference type="Proteomes" id="UP001470230">
    <property type="component" value="Unassembled WGS sequence"/>
</dbReference>
<keyword evidence="2" id="KW-1185">Reference proteome</keyword>
<reference evidence="1 2" key="1">
    <citation type="submission" date="2024-04" db="EMBL/GenBank/DDBJ databases">
        <title>Tritrichomonas musculus Genome.</title>
        <authorList>
            <person name="Alves-Ferreira E."/>
            <person name="Grigg M."/>
            <person name="Lorenzi H."/>
            <person name="Galac M."/>
        </authorList>
    </citation>
    <scope>NUCLEOTIDE SEQUENCE [LARGE SCALE GENOMIC DNA]</scope>
    <source>
        <strain evidence="1 2">EAF2021</strain>
    </source>
</reference>
<evidence type="ECO:0000313" key="2">
    <source>
        <dbReference type="Proteomes" id="UP001470230"/>
    </source>
</evidence>
<sequence length="909" mass="104129">MNEKDTNKIDCNCAYEYKISPRNGTIKGCLLANLFNYNQNKISLLCSSSILIKSVTINQQKAFFSRSSTQDEYGNLHIYFPSKKESPFWTPIPNLTPTNICRKNYMIVIIFEIKKKNPSIIIYNNFICTTNFPFGIAGWMPVFCDMRLTSIEKLILNADREGYYIIGPGKPIMSTPTRKEYNLTTIYNLDLLAWAVGEINKVKIHGYNFYSIDQFDPSNFSFLDDINKVQVKAQHTHHPFLILPNHFTQLEITTGFFILSASLLEDYFNFPSIIPIPSSYHLVAAVSYGLSFDIYCRRFNPSFEMNWFLSGLISYTSRVFLKSGIGSQGMALYDFILIQYLRNFENEKLDFFSSNANVVLSMNRWEINSPLRIKAMFVIHIIAGLLADSFRKPRNFPNAWPNDLNKQSFTENLSKLTNNDKTFQKVWIKGNIIPIVEIQINVNLNKELRSLMSCQVSYQTTNIKKSNTKIPGSFVAFHSLGKVSQNVLLDVNGKSECVNFTDLPKNRPLKSIKMKSFDGIYWISFEMKPRIPIVIHYQCPNEMLFNIIMNYDSSLITQHDALVSLNRILLTTRDTGDMEIIQFLSNLLTDNKSRTFFSLKCHALVILGNVSLATDVDGDQANAARKEIINYFLDYIANRETTYLQKLDLIHPLLVLTAFRVISKLITVTEKYTSFDFLKTALVQLSSNVIGPGIVYCFRLLIKNSNEKQITSLIPHLIGFISNCSGNLPLMTAAIRVYSIILRWYEKMVAEKILISMIESFDDHQLPLEARAAIADLLFENYYVETFVAIMIQIIKGISKEFESVENSSFIFIGRMMKLLNSKCLLLTEPMVSEIKESCNLYEIYKVIHMIACHSSDSYISLFSDTKAVFQKVFSHKWNKILYPDGIIKTSPVDLNNETIADGLFSDDE</sequence>
<comment type="caution">
    <text evidence="1">The sequence shown here is derived from an EMBL/GenBank/DDBJ whole genome shotgun (WGS) entry which is preliminary data.</text>
</comment>
<organism evidence="1 2">
    <name type="scientific">Tritrichomonas musculus</name>
    <dbReference type="NCBI Taxonomy" id="1915356"/>
    <lineage>
        <taxon>Eukaryota</taxon>
        <taxon>Metamonada</taxon>
        <taxon>Parabasalia</taxon>
        <taxon>Tritrichomonadida</taxon>
        <taxon>Tritrichomonadidae</taxon>
        <taxon>Tritrichomonas</taxon>
    </lineage>
</organism>
<accession>A0ABR2L5V4</accession>
<dbReference type="InterPro" id="IPR016024">
    <property type="entry name" value="ARM-type_fold"/>
</dbReference>
<dbReference type="EMBL" id="JAPFFF010000001">
    <property type="protein sequence ID" value="KAK8898740.1"/>
    <property type="molecule type" value="Genomic_DNA"/>
</dbReference>